<organism evidence="8 9">
    <name type="scientific">Azorhizobium oxalatiphilum</name>
    <dbReference type="NCBI Taxonomy" id="980631"/>
    <lineage>
        <taxon>Bacteria</taxon>
        <taxon>Pseudomonadati</taxon>
        <taxon>Pseudomonadota</taxon>
        <taxon>Alphaproteobacteria</taxon>
        <taxon>Hyphomicrobiales</taxon>
        <taxon>Xanthobacteraceae</taxon>
        <taxon>Azorhizobium</taxon>
    </lineage>
</organism>
<dbReference type="EMBL" id="BMCT01000013">
    <property type="protein sequence ID" value="GGF88469.1"/>
    <property type="molecule type" value="Genomic_DNA"/>
</dbReference>
<dbReference type="PANTHER" id="PTHR34001:SF3">
    <property type="entry name" value="BLL7405 PROTEIN"/>
    <property type="match status" value="1"/>
</dbReference>
<name>A0A917CJD0_9HYPH</name>
<reference evidence="8" key="1">
    <citation type="journal article" date="2014" name="Int. J. Syst. Evol. Microbiol.">
        <title>Complete genome sequence of Corynebacterium casei LMG S-19264T (=DSM 44701T), isolated from a smear-ripened cheese.</title>
        <authorList>
            <consortium name="US DOE Joint Genome Institute (JGI-PGF)"/>
            <person name="Walter F."/>
            <person name="Albersmeier A."/>
            <person name="Kalinowski J."/>
            <person name="Ruckert C."/>
        </authorList>
    </citation>
    <scope>NUCLEOTIDE SEQUENCE</scope>
    <source>
        <strain evidence="8">CCM 7897</strain>
    </source>
</reference>
<comment type="caution">
    <text evidence="8">The sequence shown here is derived from an EMBL/GenBank/DDBJ whole genome shotgun (WGS) entry which is preliminary data.</text>
</comment>
<evidence type="ECO:0000313" key="9">
    <source>
        <dbReference type="Proteomes" id="UP000606044"/>
    </source>
</evidence>
<feature type="chain" id="PRO_5038054912" evidence="6">
    <location>
        <begin position="22"/>
        <end position="212"/>
    </location>
</feature>
<gene>
    <name evidence="8" type="ORF">GCM10007301_55480</name>
</gene>
<evidence type="ECO:0000256" key="2">
    <source>
        <dbReference type="ARBA" id="ARBA00022729"/>
    </source>
</evidence>
<evidence type="ECO:0000256" key="6">
    <source>
        <dbReference type="SAM" id="SignalP"/>
    </source>
</evidence>
<evidence type="ECO:0000313" key="8">
    <source>
        <dbReference type="EMBL" id="GGF88469.1"/>
    </source>
</evidence>
<sequence length="212" mass="22045">MKPFLVSGVLASALFAAPAMAADMARAPVVAAPIVSAAPPVFSWTGFYIGANAGYAWGSGTGVADSFASSPDGWLAGGQVGYNYQFQNNMLIGLEADVQAADIGGGNAFASSKMDSFGTVRARLGYAFDRVLPYVTGGFAWGNNKITAPGYSQSDTLTGWTAGAGVEYALTNNWTARAEYLYTDFGKSNYDGLLGEAGLNSSTARLGVNYKF</sequence>
<evidence type="ECO:0000256" key="5">
    <source>
        <dbReference type="ARBA" id="ARBA00038306"/>
    </source>
</evidence>
<dbReference type="Pfam" id="PF13505">
    <property type="entry name" value="OMP_b-brl"/>
    <property type="match status" value="1"/>
</dbReference>
<dbReference type="InterPro" id="IPR011250">
    <property type="entry name" value="OMP/PagP_B-barrel"/>
</dbReference>
<dbReference type="PANTHER" id="PTHR34001">
    <property type="entry name" value="BLL7405 PROTEIN"/>
    <property type="match status" value="1"/>
</dbReference>
<dbReference type="Gene3D" id="2.40.160.20">
    <property type="match status" value="1"/>
</dbReference>
<protein>
    <submittedName>
        <fullName evidence="8">Membrane protein</fullName>
    </submittedName>
</protein>
<dbReference type="AlphaFoldDB" id="A0A917CJD0"/>
<proteinExistence type="inferred from homology"/>
<accession>A0A917CJD0</accession>
<reference evidence="8" key="2">
    <citation type="submission" date="2020-09" db="EMBL/GenBank/DDBJ databases">
        <authorList>
            <person name="Sun Q."/>
            <person name="Sedlacek I."/>
        </authorList>
    </citation>
    <scope>NUCLEOTIDE SEQUENCE</scope>
    <source>
        <strain evidence="8">CCM 7897</strain>
    </source>
</reference>
<dbReference type="Proteomes" id="UP000606044">
    <property type="component" value="Unassembled WGS sequence"/>
</dbReference>
<comment type="similarity">
    <text evidence="5">Belongs to the Omp25/RopB family.</text>
</comment>
<keyword evidence="3" id="KW-0472">Membrane</keyword>
<evidence type="ECO:0000259" key="7">
    <source>
        <dbReference type="Pfam" id="PF13505"/>
    </source>
</evidence>
<keyword evidence="4" id="KW-0998">Cell outer membrane</keyword>
<feature type="domain" description="Outer membrane protein beta-barrel" evidence="7">
    <location>
        <begin position="27"/>
        <end position="212"/>
    </location>
</feature>
<keyword evidence="9" id="KW-1185">Reference proteome</keyword>
<dbReference type="InterPro" id="IPR051692">
    <property type="entry name" value="OMP-like"/>
</dbReference>
<evidence type="ECO:0000256" key="4">
    <source>
        <dbReference type="ARBA" id="ARBA00023237"/>
    </source>
</evidence>
<evidence type="ECO:0000256" key="3">
    <source>
        <dbReference type="ARBA" id="ARBA00023136"/>
    </source>
</evidence>
<feature type="signal peptide" evidence="6">
    <location>
        <begin position="1"/>
        <end position="21"/>
    </location>
</feature>
<keyword evidence="2 6" id="KW-0732">Signal</keyword>
<dbReference type="GO" id="GO:0009279">
    <property type="term" value="C:cell outer membrane"/>
    <property type="evidence" value="ECO:0007669"/>
    <property type="project" value="UniProtKB-SubCell"/>
</dbReference>
<evidence type="ECO:0000256" key="1">
    <source>
        <dbReference type="ARBA" id="ARBA00004442"/>
    </source>
</evidence>
<dbReference type="RefSeq" id="WP_188584131.1">
    <property type="nucleotide sequence ID" value="NZ_BMCT01000013.1"/>
</dbReference>
<dbReference type="SUPFAM" id="SSF56925">
    <property type="entry name" value="OMPA-like"/>
    <property type="match status" value="1"/>
</dbReference>
<comment type="subcellular location">
    <subcellularLocation>
        <location evidence="1">Cell outer membrane</location>
    </subcellularLocation>
</comment>
<dbReference type="InterPro" id="IPR027385">
    <property type="entry name" value="Beta-barrel_OMP"/>
</dbReference>